<feature type="domain" description="POTRA" evidence="11">
    <location>
        <begin position="93"/>
        <end position="161"/>
    </location>
</feature>
<evidence type="ECO:0000256" key="5">
    <source>
        <dbReference type="ARBA" id="ARBA00022692"/>
    </source>
</evidence>
<evidence type="ECO:0000256" key="7">
    <source>
        <dbReference type="ARBA" id="ARBA00023136"/>
    </source>
</evidence>
<evidence type="ECO:0000256" key="6">
    <source>
        <dbReference type="ARBA" id="ARBA00022989"/>
    </source>
</evidence>
<dbReference type="EMBL" id="BJYZ01000020">
    <property type="protein sequence ID" value="GEO40186.1"/>
    <property type="molecule type" value="Genomic_DNA"/>
</dbReference>
<dbReference type="AlphaFoldDB" id="A0A512DUQ1"/>
<comment type="caution">
    <text evidence="12">The sequence shown here is derived from an EMBL/GenBank/DDBJ whole genome shotgun (WGS) entry which is preliminary data.</text>
</comment>
<dbReference type="GO" id="GO:0090529">
    <property type="term" value="P:cell septum assembly"/>
    <property type="evidence" value="ECO:0007669"/>
    <property type="project" value="InterPro"/>
</dbReference>
<dbReference type="OrthoDB" id="9783091at2"/>
<evidence type="ECO:0000256" key="9">
    <source>
        <dbReference type="HAMAP-Rule" id="MF_00911"/>
    </source>
</evidence>
<dbReference type="InterPro" id="IPR045335">
    <property type="entry name" value="FtsQ_C_sf"/>
</dbReference>
<keyword evidence="6 9" id="KW-1133">Transmembrane helix</keyword>
<proteinExistence type="inferred from homology"/>
<gene>
    <name evidence="9" type="primary">ftsQ</name>
    <name evidence="12" type="ORF">SAE02_43340</name>
</gene>
<dbReference type="PANTHER" id="PTHR35851:SF1">
    <property type="entry name" value="CELL DIVISION PROTEIN FTSQ"/>
    <property type="match status" value="1"/>
</dbReference>
<dbReference type="GO" id="GO:0043093">
    <property type="term" value="P:FtsZ-dependent cytokinesis"/>
    <property type="evidence" value="ECO:0007669"/>
    <property type="project" value="UniProtKB-UniRule"/>
</dbReference>
<evidence type="ECO:0000256" key="1">
    <source>
        <dbReference type="ARBA" id="ARBA00004370"/>
    </source>
</evidence>
<feature type="transmembrane region" description="Helical" evidence="9">
    <location>
        <begin position="46"/>
        <end position="68"/>
    </location>
</feature>
<dbReference type="Proteomes" id="UP000321523">
    <property type="component" value="Unassembled WGS sequence"/>
</dbReference>
<keyword evidence="13" id="KW-1185">Reference proteome</keyword>
<dbReference type="PROSITE" id="PS51779">
    <property type="entry name" value="POTRA"/>
    <property type="match status" value="1"/>
</dbReference>
<dbReference type="Pfam" id="PF03799">
    <property type="entry name" value="FtsQ_DivIB_C"/>
    <property type="match status" value="1"/>
</dbReference>
<dbReference type="Gene3D" id="3.10.20.310">
    <property type="entry name" value="membrane protein fhac"/>
    <property type="match status" value="1"/>
</dbReference>
<sequence length="302" mass="33667">MSRVNKPALCAPRDLRTRTAERARSATQKATQKANRRRSWPRWTGTALKFGMVALPVVMLGGAGTWAYQTGWFGQMGNRITAALIDLTVDAGLEVQEVLVEGRNETDRNAVMAAIQVKRGDPIMQFDPEAARAGLERLRWVANATVERRLPNTVFVKLDERRPMALWQRDGKLALIDRDGEVLTERELGRYNNLLQIIGADAPKHAQELLGHLSTVPALFQRVNAATRIGGRRWDLHLANGVIIRLPESDIGGALHHLADQEAKQPVLDRDIVAVDLRLPDRLVIQTSTAAAQRRRAPEQKI</sequence>
<organism evidence="12 13">
    <name type="scientific">Skermanella aerolata</name>
    <dbReference type="NCBI Taxonomy" id="393310"/>
    <lineage>
        <taxon>Bacteria</taxon>
        <taxon>Pseudomonadati</taxon>
        <taxon>Pseudomonadota</taxon>
        <taxon>Alphaproteobacteria</taxon>
        <taxon>Rhodospirillales</taxon>
        <taxon>Azospirillaceae</taxon>
        <taxon>Skermanella</taxon>
    </lineage>
</organism>
<comment type="similarity">
    <text evidence="9">Belongs to the FtsQ/DivIB family. FtsQ subfamily.</text>
</comment>
<evidence type="ECO:0000313" key="12">
    <source>
        <dbReference type="EMBL" id="GEO40186.1"/>
    </source>
</evidence>
<reference evidence="12 13" key="1">
    <citation type="submission" date="2019-07" db="EMBL/GenBank/DDBJ databases">
        <title>Whole genome shotgun sequence of Skermanella aerolata NBRC 106429.</title>
        <authorList>
            <person name="Hosoyama A."/>
            <person name="Uohara A."/>
            <person name="Ohji S."/>
            <person name="Ichikawa N."/>
        </authorList>
    </citation>
    <scope>NUCLEOTIDE SEQUENCE [LARGE SCALE GENOMIC DNA]</scope>
    <source>
        <strain evidence="12 13">NBRC 106429</strain>
    </source>
</reference>
<dbReference type="HAMAP" id="MF_00911">
    <property type="entry name" value="FtsQ_subfam"/>
    <property type="match status" value="1"/>
</dbReference>
<dbReference type="InterPro" id="IPR034746">
    <property type="entry name" value="POTRA"/>
</dbReference>
<dbReference type="Gene3D" id="3.40.50.11690">
    <property type="entry name" value="Cell division protein FtsQ/DivIB"/>
    <property type="match status" value="1"/>
</dbReference>
<dbReference type="InterPro" id="IPR026579">
    <property type="entry name" value="FtsQ"/>
</dbReference>
<keyword evidence="3 9" id="KW-0997">Cell inner membrane</keyword>
<keyword evidence="8 9" id="KW-0131">Cell cycle</keyword>
<evidence type="ECO:0000313" key="13">
    <source>
        <dbReference type="Proteomes" id="UP000321523"/>
    </source>
</evidence>
<dbReference type="InterPro" id="IPR013685">
    <property type="entry name" value="POTRA_FtsQ_type"/>
</dbReference>
<dbReference type="RefSeq" id="WP_052831214.1">
    <property type="nucleotide sequence ID" value="NZ_BJYZ01000020.1"/>
</dbReference>
<keyword evidence="2 9" id="KW-1003">Cell membrane</keyword>
<dbReference type="GO" id="GO:0032153">
    <property type="term" value="C:cell division site"/>
    <property type="evidence" value="ECO:0007669"/>
    <property type="project" value="UniProtKB-UniRule"/>
</dbReference>
<feature type="compositionally biased region" description="Basic and acidic residues" evidence="10">
    <location>
        <begin position="13"/>
        <end position="24"/>
    </location>
</feature>
<evidence type="ECO:0000259" key="11">
    <source>
        <dbReference type="PROSITE" id="PS51779"/>
    </source>
</evidence>
<feature type="region of interest" description="Disordered" evidence="10">
    <location>
        <begin position="1"/>
        <end position="40"/>
    </location>
</feature>
<dbReference type="InterPro" id="IPR005548">
    <property type="entry name" value="Cell_div_FtsQ/DivIB_C"/>
</dbReference>
<evidence type="ECO:0000256" key="3">
    <source>
        <dbReference type="ARBA" id="ARBA00022519"/>
    </source>
</evidence>
<keyword evidence="7 9" id="KW-0472">Membrane</keyword>
<evidence type="ECO:0000256" key="10">
    <source>
        <dbReference type="SAM" id="MobiDB-lite"/>
    </source>
</evidence>
<protein>
    <recommendedName>
        <fullName evidence="9">Cell division protein FtsQ</fullName>
    </recommendedName>
</protein>
<comment type="function">
    <text evidence="9">Essential cell division protein.</text>
</comment>
<name>A0A512DUQ1_9PROT</name>
<dbReference type="Pfam" id="PF08478">
    <property type="entry name" value="POTRA_1"/>
    <property type="match status" value="1"/>
</dbReference>
<accession>A0A512DUQ1</accession>
<dbReference type="PANTHER" id="PTHR35851">
    <property type="entry name" value="CELL DIVISION PROTEIN FTSQ"/>
    <property type="match status" value="1"/>
</dbReference>
<comment type="subcellular location">
    <subcellularLocation>
        <location evidence="9">Cell inner membrane</location>
        <topology evidence="9">Single-pass type II membrane protein</topology>
    </subcellularLocation>
    <subcellularLocation>
        <location evidence="1">Membrane</location>
    </subcellularLocation>
    <text evidence="9">Localizes to the division septum.</text>
</comment>
<evidence type="ECO:0000256" key="2">
    <source>
        <dbReference type="ARBA" id="ARBA00022475"/>
    </source>
</evidence>
<evidence type="ECO:0000256" key="8">
    <source>
        <dbReference type="ARBA" id="ARBA00023306"/>
    </source>
</evidence>
<evidence type="ECO:0000256" key="4">
    <source>
        <dbReference type="ARBA" id="ARBA00022618"/>
    </source>
</evidence>
<dbReference type="GO" id="GO:0005886">
    <property type="term" value="C:plasma membrane"/>
    <property type="evidence" value="ECO:0007669"/>
    <property type="project" value="UniProtKB-SubCell"/>
</dbReference>
<keyword evidence="4 9" id="KW-0132">Cell division</keyword>
<keyword evidence="5 9" id="KW-0812">Transmembrane</keyword>